<dbReference type="PANTHER" id="PTHR24305:SF210">
    <property type="entry name" value="CYTOCHROME P450 MONOOXYGENASE ASQL-RELATED"/>
    <property type="match status" value="1"/>
</dbReference>
<evidence type="ECO:0000256" key="1">
    <source>
        <dbReference type="ARBA" id="ARBA00001971"/>
    </source>
</evidence>
<keyword evidence="8 13" id="KW-0560">Oxidoreductase</keyword>
<dbReference type="GO" id="GO:0016020">
    <property type="term" value="C:membrane"/>
    <property type="evidence" value="ECO:0007669"/>
    <property type="project" value="UniProtKB-SubCell"/>
</dbReference>
<keyword evidence="4 12" id="KW-0349">Heme</keyword>
<dbReference type="PRINTS" id="PR00385">
    <property type="entry name" value="P450"/>
</dbReference>
<feature type="binding site" description="axial binding residue" evidence="12">
    <location>
        <position position="457"/>
    </location>
    <ligand>
        <name>heme</name>
        <dbReference type="ChEBI" id="CHEBI:30413"/>
    </ligand>
    <ligandPart>
        <name>Fe</name>
        <dbReference type="ChEBI" id="CHEBI:18248"/>
    </ligandPart>
</feature>
<comment type="cofactor">
    <cofactor evidence="1 12">
        <name>heme</name>
        <dbReference type="ChEBI" id="CHEBI:30413"/>
    </cofactor>
</comment>
<keyword evidence="7 14" id="KW-1133">Transmembrane helix</keyword>
<evidence type="ECO:0000256" key="12">
    <source>
        <dbReference type="PIRSR" id="PIRSR602401-1"/>
    </source>
</evidence>
<dbReference type="EMBL" id="KZ678138">
    <property type="protein sequence ID" value="PSN64386.1"/>
    <property type="molecule type" value="Genomic_DNA"/>
</dbReference>
<dbReference type="InterPro" id="IPR002401">
    <property type="entry name" value="Cyt_P450_E_grp-I"/>
</dbReference>
<dbReference type="PROSITE" id="PS00086">
    <property type="entry name" value="CYTOCHROME_P450"/>
    <property type="match status" value="1"/>
</dbReference>
<evidence type="ECO:0000256" key="6">
    <source>
        <dbReference type="ARBA" id="ARBA00022723"/>
    </source>
</evidence>
<evidence type="ECO:0000256" key="7">
    <source>
        <dbReference type="ARBA" id="ARBA00022989"/>
    </source>
</evidence>
<keyword evidence="10 13" id="KW-0503">Monooxygenase</keyword>
<evidence type="ECO:0000256" key="9">
    <source>
        <dbReference type="ARBA" id="ARBA00023004"/>
    </source>
</evidence>
<keyword evidence="6 12" id="KW-0479">Metal-binding</keyword>
<gene>
    <name evidence="15" type="ORF">BS50DRAFT_528612</name>
</gene>
<evidence type="ECO:0000256" key="8">
    <source>
        <dbReference type="ARBA" id="ARBA00023002"/>
    </source>
</evidence>
<evidence type="ECO:0000256" key="14">
    <source>
        <dbReference type="SAM" id="Phobius"/>
    </source>
</evidence>
<dbReference type="InterPro" id="IPR017972">
    <property type="entry name" value="Cyt_P450_CS"/>
</dbReference>
<keyword evidence="16" id="KW-1185">Reference proteome</keyword>
<dbReference type="PRINTS" id="PR00463">
    <property type="entry name" value="EP450I"/>
</dbReference>
<dbReference type="CDD" id="cd11058">
    <property type="entry name" value="CYP60B-like"/>
    <property type="match status" value="1"/>
</dbReference>
<keyword evidence="11 14" id="KW-0472">Membrane</keyword>
<dbReference type="GO" id="GO:0016705">
    <property type="term" value="F:oxidoreductase activity, acting on paired donors, with incorporation or reduction of molecular oxygen"/>
    <property type="evidence" value="ECO:0007669"/>
    <property type="project" value="InterPro"/>
</dbReference>
<accession>A0A2T2NGK0</accession>
<dbReference type="GO" id="GO:0005506">
    <property type="term" value="F:iron ion binding"/>
    <property type="evidence" value="ECO:0007669"/>
    <property type="project" value="InterPro"/>
</dbReference>
<protein>
    <submittedName>
        <fullName evidence="15">Cytochrome P450 monooxygenase-like protein</fullName>
    </submittedName>
</protein>
<dbReference type="SUPFAM" id="SSF48264">
    <property type="entry name" value="Cytochrome P450"/>
    <property type="match status" value="1"/>
</dbReference>
<dbReference type="InterPro" id="IPR050121">
    <property type="entry name" value="Cytochrome_P450_monoxygenase"/>
</dbReference>
<dbReference type="FunFam" id="1.10.630.10:FF:000047">
    <property type="entry name" value="Cytochrome P450 monooxygenase"/>
    <property type="match status" value="1"/>
</dbReference>
<dbReference type="PANTHER" id="PTHR24305">
    <property type="entry name" value="CYTOCHROME P450"/>
    <property type="match status" value="1"/>
</dbReference>
<dbReference type="Proteomes" id="UP000240883">
    <property type="component" value="Unassembled WGS sequence"/>
</dbReference>
<evidence type="ECO:0000256" key="10">
    <source>
        <dbReference type="ARBA" id="ARBA00023033"/>
    </source>
</evidence>
<keyword evidence="5 14" id="KW-0812">Transmembrane</keyword>
<comment type="subcellular location">
    <subcellularLocation>
        <location evidence="2">Membrane</location>
        <topology evidence="2">Single-pass membrane protein</topology>
    </subcellularLocation>
</comment>
<dbReference type="AlphaFoldDB" id="A0A2T2NGK0"/>
<proteinExistence type="inferred from homology"/>
<evidence type="ECO:0000256" key="2">
    <source>
        <dbReference type="ARBA" id="ARBA00004167"/>
    </source>
</evidence>
<organism evidence="15 16">
    <name type="scientific">Corynespora cassiicola Philippines</name>
    <dbReference type="NCBI Taxonomy" id="1448308"/>
    <lineage>
        <taxon>Eukaryota</taxon>
        <taxon>Fungi</taxon>
        <taxon>Dikarya</taxon>
        <taxon>Ascomycota</taxon>
        <taxon>Pezizomycotina</taxon>
        <taxon>Dothideomycetes</taxon>
        <taxon>Pleosporomycetidae</taxon>
        <taxon>Pleosporales</taxon>
        <taxon>Corynesporascaceae</taxon>
        <taxon>Corynespora</taxon>
    </lineage>
</organism>
<sequence length="513" mass="58628">METNEFHLFSPAGIILSAGVFISFCILYTVGTAIYNTWFHPLSHIPGPKLSSASAIPYIIHTRNGTNVNWIKQLHEKYGDVVRVAPTELSFISGESAWQDIYGFRTGKHKTPPYLKDRNWYPIPVNGVYSVIVADEEGHSRMRRNLSHAFSERALKEQEGLIQSLINLFIQRLHEEVEEGRPAVDIMRWYNYATFDIIADLTFGESLHCLRDKGYHPWVNLVFSSIKATPLIAGRRKYPMLDYYDRFIGMFGESNTNEVVRKRIEFFRVAASKVSARLESEGDRPDFMSHIIKNQATEAKALTREELDSNAVVFLIAGSETTATLLSGVTYLLLRNPDTYAKLVHEIRTRFHHYDDITIDAANRCEYMIAVLQEALRYYPPVATGFPRVVPAGGDTISGRYIPQGTSVYMSQHAANHSSRNWTDPERFAPERWLGDERYKDDNRASLNPFSFGPRNCLGKNLAFAEMRVILAKIIFSFDMELQDKELDWIGVQKVFALWEKPALNVKLTPVQR</sequence>
<reference evidence="15 16" key="1">
    <citation type="journal article" date="2018" name="Front. Microbiol.">
        <title>Genome-Wide Analysis of Corynespora cassiicola Leaf Fall Disease Putative Effectors.</title>
        <authorList>
            <person name="Lopez D."/>
            <person name="Ribeiro S."/>
            <person name="Label P."/>
            <person name="Fumanal B."/>
            <person name="Venisse J.S."/>
            <person name="Kohler A."/>
            <person name="de Oliveira R.R."/>
            <person name="Labutti K."/>
            <person name="Lipzen A."/>
            <person name="Lail K."/>
            <person name="Bauer D."/>
            <person name="Ohm R.A."/>
            <person name="Barry K.W."/>
            <person name="Spatafora J."/>
            <person name="Grigoriev I.V."/>
            <person name="Martin F.M."/>
            <person name="Pujade-Renaud V."/>
        </authorList>
    </citation>
    <scope>NUCLEOTIDE SEQUENCE [LARGE SCALE GENOMIC DNA]</scope>
    <source>
        <strain evidence="15 16">Philippines</strain>
    </source>
</reference>
<evidence type="ECO:0000313" key="16">
    <source>
        <dbReference type="Proteomes" id="UP000240883"/>
    </source>
</evidence>
<dbReference type="InterPro" id="IPR036396">
    <property type="entry name" value="Cyt_P450_sf"/>
</dbReference>
<evidence type="ECO:0000256" key="4">
    <source>
        <dbReference type="ARBA" id="ARBA00022617"/>
    </source>
</evidence>
<evidence type="ECO:0000256" key="13">
    <source>
        <dbReference type="RuleBase" id="RU000461"/>
    </source>
</evidence>
<dbReference type="GO" id="GO:0020037">
    <property type="term" value="F:heme binding"/>
    <property type="evidence" value="ECO:0007669"/>
    <property type="project" value="InterPro"/>
</dbReference>
<dbReference type="STRING" id="1448308.A0A2T2NGK0"/>
<evidence type="ECO:0000256" key="5">
    <source>
        <dbReference type="ARBA" id="ARBA00022692"/>
    </source>
</evidence>
<feature type="transmembrane region" description="Helical" evidence="14">
    <location>
        <begin position="12"/>
        <end position="35"/>
    </location>
</feature>
<dbReference type="InterPro" id="IPR001128">
    <property type="entry name" value="Cyt_P450"/>
</dbReference>
<keyword evidence="9 12" id="KW-0408">Iron</keyword>
<dbReference type="Pfam" id="PF00067">
    <property type="entry name" value="p450"/>
    <property type="match status" value="1"/>
</dbReference>
<comment type="similarity">
    <text evidence="3 13">Belongs to the cytochrome P450 family.</text>
</comment>
<dbReference type="GO" id="GO:0004497">
    <property type="term" value="F:monooxygenase activity"/>
    <property type="evidence" value="ECO:0007669"/>
    <property type="project" value="UniProtKB-KW"/>
</dbReference>
<evidence type="ECO:0000256" key="3">
    <source>
        <dbReference type="ARBA" id="ARBA00010617"/>
    </source>
</evidence>
<evidence type="ECO:0000256" key="11">
    <source>
        <dbReference type="ARBA" id="ARBA00023136"/>
    </source>
</evidence>
<evidence type="ECO:0000313" key="15">
    <source>
        <dbReference type="EMBL" id="PSN64386.1"/>
    </source>
</evidence>
<dbReference type="OrthoDB" id="1470350at2759"/>
<dbReference type="GO" id="GO:0009403">
    <property type="term" value="P:toxin biosynthetic process"/>
    <property type="evidence" value="ECO:0007669"/>
    <property type="project" value="UniProtKB-ARBA"/>
</dbReference>
<name>A0A2T2NGK0_CORCC</name>
<dbReference type="Gene3D" id="1.10.630.10">
    <property type="entry name" value="Cytochrome P450"/>
    <property type="match status" value="1"/>
</dbReference>